<proteinExistence type="predicted"/>
<dbReference type="GO" id="GO:0003995">
    <property type="term" value="F:acyl-CoA dehydrogenase activity"/>
    <property type="evidence" value="ECO:0007669"/>
    <property type="project" value="TreeGrafter"/>
</dbReference>
<dbReference type="InterPro" id="IPR006091">
    <property type="entry name" value="Acyl-CoA_Oxase/DH_mid-dom"/>
</dbReference>
<dbReference type="AlphaFoldDB" id="A0A0W8FNI5"/>
<reference evidence="3" key="1">
    <citation type="journal article" date="2015" name="Proc. Natl. Acad. Sci. U.S.A.">
        <title>Networks of energetic and metabolic interactions define dynamics in microbial communities.</title>
        <authorList>
            <person name="Embree M."/>
            <person name="Liu J.K."/>
            <person name="Al-Bassam M.M."/>
            <person name="Zengler K."/>
        </authorList>
    </citation>
    <scope>NUCLEOTIDE SEQUENCE</scope>
</reference>
<dbReference type="SUPFAM" id="SSF47203">
    <property type="entry name" value="Acyl-CoA dehydrogenase C-terminal domain-like"/>
    <property type="match status" value="1"/>
</dbReference>
<dbReference type="InterPro" id="IPR052904">
    <property type="entry name" value="Acyl-CoA_dehydrogenase-like"/>
</dbReference>
<keyword evidence="1" id="KW-0285">Flavoprotein</keyword>
<dbReference type="EMBL" id="LNQE01000972">
    <property type="protein sequence ID" value="KUG22377.1"/>
    <property type="molecule type" value="Genomic_DNA"/>
</dbReference>
<dbReference type="PANTHER" id="PTHR42707">
    <property type="entry name" value="ACYL-COA DEHYDROGENASE"/>
    <property type="match status" value="1"/>
</dbReference>
<feature type="domain" description="Acyl-CoA oxidase/dehydrogenase middle" evidence="2">
    <location>
        <begin position="177"/>
        <end position="273"/>
    </location>
</feature>
<dbReference type="Pfam" id="PF02770">
    <property type="entry name" value="Acyl-CoA_dh_M"/>
    <property type="match status" value="1"/>
</dbReference>
<dbReference type="Gene3D" id="1.20.140.10">
    <property type="entry name" value="Butyryl-CoA Dehydrogenase, subunit A, domain 3"/>
    <property type="match status" value="1"/>
</dbReference>
<protein>
    <submittedName>
        <fullName evidence="3">Acyl-coa dehydrogenase</fullName>
    </submittedName>
</protein>
<comment type="caution">
    <text evidence="3">The sequence shown here is derived from an EMBL/GenBank/DDBJ whole genome shotgun (WGS) entry which is preliminary data.</text>
</comment>
<gene>
    <name evidence="3" type="ORF">ASZ90_007837</name>
</gene>
<name>A0A0W8FNI5_9ZZZZ</name>
<organism evidence="3">
    <name type="scientific">hydrocarbon metagenome</name>
    <dbReference type="NCBI Taxonomy" id="938273"/>
    <lineage>
        <taxon>unclassified sequences</taxon>
        <taxon>metagenomes</taxon>
        <taxon>ecological metagenomes</taxon>
    </lineage>
</organism>
<evidence type="ECO:0000259" key="2">
    <source>
        <dbReference type="Pfam" id="PF02770"/>
    </source>
</evidence>
<accession>A0A0W8FNI5</accession>
<dbReference type="SUPFAM" id="SSF56645">
    <property type="entry name" value="Acyl-CoA dehydrogenase NM domain-like"/>
    <property type="match status" value="1"/>
</dbReference>
<dbReference type="InterPro" id="IPR036250">
    <property type="entry name" value="AcylCo_DH-like_C"/>
</dbReference>
<dbReference type="Gene3D" id="2.40.110.20">
    <property type="match status" value="1"/>
</dbReference>
<evidence type="ECO:0000256" key="1">
    <source>
        <dbReference type="ARBA" id="ARBA00022630"/>
    </source>
</evidence>
<dbReference type="InterPro" id="IPR009100">
    <property type="entry name" value="AcylCoA_DH/oxidase_NM_dom_sf"/>
</dbReference>
<dbReference type="PANTHER" id="PTHR42707:SF2">
    <property type="entry name" value="ACD11 DEHYDROGENASE"/>
    <property type="match status" value="1"/>
</dbReference>
<sequence length="540" mass="62050">MSFPDRNNPYTFNPYLEWRKNVDYYMEDPFFQKLIKIYTGDEAEKLDKEARLFSKKVSFRWRDFSERISVPENRPYMMHYDGHKNRIDRIVRPYEIEVMEKEVFAEAWFADKTSDWTRFVKLYLLGENSESGIICPLICTWGMAALLEKYANTPETKAILDHVKNGIDGVYAIGAQFVSEIQGGSDVPANLLEAVEENGVWRLYGTKFFCSAAHAEYSVITAKPKGSEKVGLFIIPMWLPGNKENEIRNSYTIDRIKRKLGTVELPTAEITYNGTVAYPVGPLNRGVANVVGIVLTYSRLALSIGSAAGMARGLREIQKYGEFRTAFGLKLQDFPMLVAQFLKNERYVKRTIAGNFKVYKDFISLPGGLSVGLESGGLFVSDKSDEPMEMRRKRFDVRQLVLLQKITVAKDASDLSRLGISALGGHGVMEDFSSLPRMLRDGLVNELWEGPRNVLLTQLFVDFQRARKWYPPQEFIKNILKGANEKLIQSYFKELEEIMEIPHFFEMEEKTIHACEQWDDYCDRLFHEYQELALAEVETV</sequence>
<evidence type="ECO:0000313" key="3">
    <source>
        <dbReference type="EMBL" id="KUG22377.1"/>
    </source>
</evidence>